<dbReference type="Pfam" id="PF14121">
    <property type="entry name" value="Porin_10"/>
    <property type="match status" value="1"/>
</dbReference>
<dbReference type="AlphaFoldDB" id="A0A1M5VYA6"/>
<evidence type="ECO:0000313" key="2">
    <source>
        <dbReference type="Proteomes" id="UP000184071"/>
    </source>
</evidence>
<evidence type="ECO:0000313" key="1">
    <source>
        <dbReference type="EMBL" id="SHH80299.1"/>
    </source>
</evidence>
<proteinExistence type="predicted"/>
<protein>
    <submittedName>
        <fullName evidence="1">Putative porin</fullName>
    </submittedName>
</protein>
<reference evidence="2" key="1">
    <citation type="submission" date="2016-11" db="EMBL/GenBank/DDBJ databases">
        <authorList>
            <person name="Varghese N."/>
            <person name="Submissions S."/>
        </authorList>
    </citation>
    <scope>NUCLEOTIDE SEQUENCE [LARGE SCALE GENOMIC DNA]</scope>
    <source>
        <strain evidence="2">DSM 17963</strain>
    </source>
</reference>
<name>A0A1M5VYA6_9FLAO</name>
<dbReference type="Proteomes" id="UP000184071">
    <property type="component" value="Unassembled WGS sequence"/>
</dbReference>
<dbReference type="OrthoDB" id="9812454at2"/>
<organism evidence="1 2">
    <name type="scientific">Flavobacterium defluvii</name>
    <dbReference type="NCBI Taxonomy" id="370979"/>
    <lineage>
        <taxon>Bacteria</taxon>
        <taxon>Pseudomonadati</taxon>
        <taxon>Bacteroidota</taxon>
        <taxon>Flavobacteriia</taxon>
        <taxon>Flavobacteriales</taxon>
        <taxon>Flavobacteriaceae</taxon>
        <taxon>Flavobacterium</taxon>
    </lineage>
</organism>
<dbReference type="InterPro" id="IPR025631">
    <property type="entry name" value="Porin_10"/>
</dbReference>
<sequence length="659" mass="77363">MRIFIFLYLLVVPALLFSQEKPKPASKNNLDMNTQYSSITDSVKKKKAKIATIDQYQIITLEHDTIYADTSLTIKSAYKQNHLRKDLFGLLELSNIGQPLNTLQYSLTSFSPYPEIGFTAKHFNYIQADEVRYYSAATPFTELFFNTTINKGQNVDSFITLNTSKNLNFSIAYRGLRSEGDYINQLVSAGNFRFTTSYATTSRRYSLNAHFTSQDNSNEENGGITTVEDFDSGDPDFKNRQRLQVYLTDAKSFLKGRRLFFDHAFRINPKAGNNNLYINHQLNYENKFFEYNQPTVLSSVDGIDEPVKRFGESYVTSGINDQTHFERLYNKVGVSYENSLLGKFNFFLDDYRSNYQYDKIIIFKDNTIIPDNLFLQINNFGAQYEYQKNKWNGRFLYSRSITNQSLSDLDAKLRYNLNEKIQFDFRYRNINKLPNNNYNLYQSSYVSYNWSNNFKNEKINSLGANIYTPWLNAEVNYTVLNDHLYFTDTATEAQREIRQQLVRPFQYGNAINYLEIKANREFKFGKFALDNTLLYQKVDQSEAILNVPDFVTRNTFYYTNYYFKKALYAQAGIVFNYFTKYYANDYNPVIGEFFVQDKTEIGNYATFDLFINARIRQTRFYLKGEHINALFSSSNYYSTPNNPYRDFVIRFGLVWNFFQ</sequence>
<dbReference type="EMBL" id="FQWC01000012">
    <property type="protein sequence ID" value="SHH80299.1"/>
    <property type="molecule type" value="Genomic_DNA"/>
</dbReference>
<dbReference type="RefSeq" id="WP_073418100.1">
    <property type="nucleotide sequence ID" value="NZ_FQWC01000012.1"/>
</dbReference>
<dbReference type="STRING" id="370979.SAMN05443663_11239"/>
<accession>A0A1M5VYA6</accession>
<gene>
    <name evidence="1" type="ORF">SAMN05443663_11239</name>
</gene>
<keyword evidence="2" id="KW-1185">Reference proteome</keyword>